<proteinExistence type="predicted"/>
<reference evidence="3" key="1">
    <citation type="submission" date="2022-11" db="UniProtKB">
        <authorList>
            <consortium name="WormBaseParasite"/>
        </authorList>
    </citation>
    <scope>IDENTIFICATION</scope>
</reference>
<dbReference type="Proteomes" id="UP000887560">
    <property type="component" value="Unplaced"/>
</dbReference>
<evidence type="ECO:0000313" key="2">
    <source>
        <dbReference type="Proteomes" id="UP000887560"/>
    </source>
</evidence>
<feature type="compositionally biased region" description="Low complexity" evidence="1">
    <location>
        <begin position="239"/>
        <end position="260"/>
    </location>
</feature>
<keyword evidence="2" id="KW-1185">Reference proteome</keyword>
<accession>A0A915P4I4</accession>
<organism evidence="2 3">
    <name type="scientific">Meloidogyne floridensis</name>
    <dbReference type="NCBI Taxonomy" id="298350"/>
    <lineage>
        <taxon>Eukaryota</taxon>
        <taxon>Metazoa</taxon>
        <taxon>Ecdysozoa</taxon>
        <taxon>Nematoda</taxon>
        <taxon>Chromadorea</taxon>
        <taxon>Rhabditida</taxon>
        <taxon>Tylenchina</taxon>
        <taxon>Tylenchomorpha</taxon>
        <taxon>Tylenchoidea</taxon>
        <taxon>Meloidogynidae</taxon>
        <taxon>Meloidogyninae</taxon>
        <taxon>Meloidogyne</taxon>
    </lineage>
</organism>
<dbReference type="WBParaSite" id="scf7180000422592.g9262">
    <property type="protein sequence ID" value="scf7180000422592.g9262"/>
    <property type="gene ID" value="scf7180000422592.g9262"/>
</dbReference>
<evidence type="ECO:0000313" key="3">
    <source>
        <dbReference type="WBParaSite" id="scf7180000422592.g9262"/>
    </source>
</evidence>
<name>A0A915P4I4_9BILA</name>
<dbReference type="AlphaFoldDB" id="A0A915P4I4"/>
<protein>
    <submittedName>
        <fullName evidence="3">Uncharacterized protein</fullName>
    </submittedName>
</protein>
<feature type="region of interest" description="Disordered" evidence="1">
    <location>
        <begin position="239"/>
        <end position="266"/>
    </location>
</feature>
<sequence length="409" mass="45776">MIKGGDFLQKEKAQTDMELKKTLDDPKISEEVKAKKYNWLYKKRRQLKHELENRPQRVIIDEDKANAPEVAPYLQENIANTPKPKLIPSKIQTYSNTEYPSESEVTPKLPRAKRKSAIPFSKFKGIIATRYSTELDNYVKDNAEKFRISKNGSFESNVPGRLVKNSNFTDVLEYVKGETSSPPKGFSFLFNRLSKDPLVKEMIKETRGENTSEKPSHTIQKAPITPATAVTSHIIEAPPTSETPVEAPTTPETPVTSPIIEAPPTPVTSPIIDAPPETLLPTPEDKQLESIDNTPLDGKITPLTYFLQQLAKTTSEKKKNTLILSATADQILAIVEICANILKHNFILSTRQRRKLAQFADFYRAIARTRTEKGARNRIQQGGSAALAAILVPILGALTEHIIHKFTQE</sequence>
<evidence type="ECO:0000256" key="1">
    <source>
        <dbReference type="SAM" id="MobiDB-lite"/>
    </source>
</evidence>